<feature type="domain" description="C2" evidence="3">
    <location>
        <begin position="391"/>
        <end position="513"/>
    </location>
</feature>
<feature type="transmembrane region" description="Helical" evidence="2">
    <location>
        <begin position="790"/>
        <end position="812"/>
    </location>
</feature>
<dbReference type="Pfam" id="PF00168">
    <property type="entry name" value="C2"/>
    <property type="match status" value="2"/>
</dbReference>
<reference evidence="4 5" key="1">
    <citation type="journal article" date="2021" name="Sci. Rep.">
        <title>The genome of the diatom Chaetoceros tenuissimus carries an ancient integrated fragment of an extant virus.</title>
        <authorList>
            <person name="Hongo Y."/>
            <person name="Kimura K."/>
            <person name="Takaki Y."/>
            <person name="Yoshida Y."/>
            <person name="Baba S."/>
            <person name="Kobayashi G."/>
            <person name="Nagasaki K."/>
            <person name="Hano T."/>
            <person name="Tomaru Y."/>
        </authorList>
    </citation>
    <scope>NUCLEOTIDE SEQUENCE [LARGE SCALE GENOMIC DNA]</scope>
    <source>
        <strain evidence="4 5">NIES-3715</strain>
    </source>
</reference>
<keyword evidence="5" id="KW-1185">Reference proteome</keyword>
<dbReference type="Proteomes" id="UP001054902">
    <property type="component" value="Unassembled WGS sequence"/>
</dbReference>
<evidence type="ECO:0000259" key="3">
    <source>
        <dbReference type="PROSITE" id="PS50004"/>
    </source>
</evidence>
<dbReference type="AlphaFoldDB" id="A0AAD3CMT2"/>
<dbReference type="Gene3D" id="2.60.40.150">
    <property type="entry name" value="C2 domain"/>
    <property type="match status" value="2"/>
</dbReference>
<dbReference type="SMART" id="SM00239">
    <property type="entry name" value="C2"/>
    <property type="match status" value="2"/>
</dbReference>
<dbReference type="CDD" id="cd00030">
    <property type="entry name" value="C2"/>
    <property type="match status" value="1"/>
</dbReference>
<comment type="caution">
    <text evidence="4">The sequence shown here is derived from an EMBL/GenBank/DDBJ whole genome shotgun (WGS) entry which is preliminary data.</text>
</comment>
<evidence type="ECO:0000313" key="4">
    <source>
        <dbReference type="EMBL" id="GFH47811.1"/>
    </source>
</evidence>
<dbReference type="SUPFAM" id="SSF49562">
    <property type="entry name" value="C2 domain (Calcium/lipid-binding domain, CaLB)"/>
    <property type="match status" value="2"/>
</dbReference>
<dbReference type="InterPro" id="IPR035892">
    <property type="entry name" value="C2_domain_sf"/>
</dbReference>
<evidence type="ECO:0000256" key="2">
    <source>
        <dbReference type="SAM" id="Phobius"/>
    </source>
</evidence>
<keyword evidence="2" id="KW-0812">Transmembrane</keyword>
<sequence>MSFANQSSHRSFTRRRTASNMSNSSHTSSSTLQQKKKLDNPFGVLVGTVKNIYACTHLDKRGLLYITSKAICHRQINLFGRETFRKIIPWTAVLKIDLCHGIDIHATDPDGLLKKYTFTDFQEDIEIVLETMECSWKDRDTNEEYYDGKEVVDELCQKLVMQNPQDVSGNLFQVMDLIANVHSTKRNYTLGQTYLMEVVSVSGLENVECFVEFHIGNEFVHATKAIRQKLDPCWTCETGAFFLLDLSRYSEHRLLVDVKRTRGNRTIGQVTISQDAIVKGNGNRVEFHLCGSSSGTTRKNSQKKKKYLIALRYREATESDIAFIQRGREAASKIRENFHDIITPYRLKTPRIFQRRQKIIQNELYFLALPQDDEKGEQWFTEQQLHALVEKPSEAWTTIYSDGDIGKVYIEILSCENLPAVNLLKQPRKGNPFVTIVHENSVATTDAIPDCANPRFLPWSRRAFKLRIKHTYSPLFLGVHDWSPLSTSSHFPLGRIAIRLNKFKSNTTYNLSYALGKEESEGVIKIRLRIEWRDERKAILNSVLPPSSKMIVNVDDAKDFSHTHFTVNGAENDREFDPITMYNKLQVLYTYHPLYTSRYNYYYEVFLNGLEKTLRWQKGVRRRSLLVFATAVILVEYPMYTLPILSASLGYAMLLFLKLHQKRPSPWSNEQDYLETLCVLLKGTDNAVDIKPNANAVEDSVYMHKLNDKLQKEEEIFLEHYDESLQELQREQLAEKEWIKGLNENQARIKLNPMLLGKKKFHSKQLLMDDMIQSFSFAGRVLSWEHPSSFFITTFFFAFAIFYSFALYSGIILWLKRILVWTFLGPWFGIGCSILVGNKSLVDITYKFLQTKFTTDLRSWKLKREENLKAVAMKKYMFGSTGIEVPDLYFRSEERAMPLIESSAIVSKTDVAEIDAYIEKSNKTKCIIGQGTGISGDNLIPSNYLDHVKSDVTAYKSTLVNDPASAQEIFTKMQSFLEEEDDGSE</sequence>
<feature type="transmembrane region" description="Helical" evidence="2">
    <location>
        <begin position="818"/>
        <end position="837"/>
    </location>
</feature>
<dbReference type="EMBL" id="BLLK01000023">
    <property type="protein sequence ID" value="GFH47811.1"/>
    <property type="molecule type" value="Genomic_DNA"/>
</dbReference>
<feature type="compositionally biased region" description="Low complexity" evidence="1">
    <location>
        <begin position="19"/>
        <end position="31"/>
    </location>
</feature>
<proteinExistence type="predicted"/>
<accession>A0AAD3CMT2</accession>
<keyword evidence="2" id="KW-1133">Transmembrane helix</keyword>
<dbReference type="PROSITE" id="PS50004">
    <property type="entry name" value="C2"/>
    <property type="match status" value="1"/>
</dbReference>
<protein>
    <recommendedName>
        <fullName evidence="3">C2 domain-containing protein</fullName>
    </recommendedName>
</protein>
<keyword evidence="2" id="KW-0472">Membrane</keyword>
<gene>
    <name evidence="4" type="ORF">CTEN210_04287</name>
</gene>
<dbReference type="InterPro" id="IPR000008">
    <property type="entry name" value="C2_dom"/>
</dbReference>
<evidence type="ECO:0000313" key="5">
    <source>
        <dbReference type="Proteomes" id="UP001054902"/>
    </source>
</evidence>
<name>A0AAD3CMT2_9STRA</name>
<evidence type="ECO:0000256" key="1">
    <source>
        <dbReference type="SAM" id="MobiDB-lite"/>
    </source>
</evidence>
<feature type="compositionally biased region" description="Polar residues" evidence="1">
    <location>
        <begin position="1"/>
        <end position="10"/>
    </location>
</feature>
<feature type="region of interest" description="Disordered" evidence="1">
    <location>
        <begin position="1"/>
        <end position="34"/>
    </location>
</feature>
<organism evidence="4 5">
    <name type="scientific">Chaetoceros tenuissimus</name>
    <dbReference type="NCBI Taxonomy" id="426638"/>
    <lineage>
        <taxon>Eukaryota</taxon>
        <taxon>Sar</taxon>
        <taxon>Stramenopiles</taxon>
        <taxon>Ochrophyta</taxon>
        <taxon>Bacillariophyta</taxon>
        <taxon>Coscinodiscophyceae</taxon>
        <taxon>Chaetocerotophycidae</taxon>
        <taxon>Chaetocerotales</taxon>
        <taxon>Chaetocerotaceae</taxon>
        <taxon>Chaetoceros</taxon>
    </lineage>
</organism>